<reference evidence="3" key="1">
    <citation type="submission" date="2013-05" db="EMBL/GenBank/DDBJ databases">
        <title>The Genome sequence of Mucor circinelloides f. circinelloides 1006PhL.</title>
        <authorList>
            <consortium name="The Broad Institute Genomics Platform"/>
            <person name="Cuomo C."/>
            <person name="Earl A."/>
            <person name="Findley K."/>
            <person name="Lee S.C."/>
            <person name="Walker B."/>
            <person name="Young S."/>
            <person name="Zeng Q."/>
            <person name="Gargeya S."/>
            <person name="Fitzgerald M."/>
            <person name="Haas B."/>
            <person name="Abouelleil A."/>
            <person name="Allen A.W."/>
            <person name="Alvarado L."/>
            <person name="Arachchi H.M."/>
            <person name="Berlin A.M."/>
            <person name="Chapman S.B."/>
            <person name="Gainer-Dewar J."/>
            <person name="Goldberg J."/>
            <person name="Griggs A."/>
            <person name="Gujja S."/>
            <person name="Hansen M."/>
            <person name="Howarth C."/>
            <person name="Imamovic A."/>
            <person name="Ireland A."/>
            <person name="Larimer J."/>
            <person name="McCowan C."/>
            <person name="Murphy C."/>
            <person name="Pearson M."/>
            <person name="Poon T.W."/>
            <person name="Priest M."/>
            <person name="Roberts A."/>
            <person name="Saif S."/>
            <person name="Shea T."/>
            <person name="Sisk P."/>
            <person name="Sykes S."/>
            <person name="Wortman J."/>
            <person name="Nusbaum C."/>
            <person name="Birren B."/>
        </authorList>
    </citation>
    <scope>NUCLEOTIDE SEQUENCE [LARGE SCALE GENOMIC DNA]</scope>
    <source>
        <strain evidence="3">1006PhL</strain>
    </source>
</reference>
<name>S2J4T5_MUCC1</name>
<evidence type="ECO:0000313" key="3">
    <source>
        <dbReference type="Proteomes" id="UP000014254"/>
    </source>
</evidence>
<feature type="compositionally biased region" description="Polar residues" evidence="1">
    <location>
        <begin position="1"/>
        <end position="10"/>
    </location>
</feature>
<dbReference type="EMBL" id="KE124083">
    <property type="protein sequence ID" value="EPB83147.1"/>
    <property type="molecule type" value="Genomic_DNA"/>
</dbReference>
<evidence type="ECO:0000256" key="1">
    <source>
        <dbReference type="SAM" id="MobiDB-lite"/>
    </source>
</evidence>
<dbReference type="AlphaFoldDB" id="S2J4T5"/>
<protein>
    <submittedName>
        <fullName evidence="2">Uncharacterized protein</fullName>
    </submittedName>
</protein>
<evidence type="ECO:0000313" key="2">
    <source>
        <dbReference type="EMBL" id="EPB83147.1"/>
    </source>
</evidence>
<dbReference type="InParanoid" id="S2J4T5"/>
<dbReference type="OrthoDB" id="10302898at2759"/>
<organism evidence="2 3">
    <name type="scientific">Mucor circinelloides f. circinelloides (strain 1006PhL)</name>
    <name type="common">Mucormycosis agent</name>
    <name type="synonym">Calyptromyces circinelloides</name>
    <dbReference type="NCBI Taxonomy" id="1220926"/>
    <lineage>
        <taxon>Eukaryota</taxon>
        <taxon>Fungi</taxon>
        <taxon>Fungi incertae sedis</taxon>
        <taxon>Mucoromycota</taxon>
        <taxon>Mucoromycotina</taxon>
        <taxon>Mucoromycetes</taxon>
        <taxon>Mucorales</taxon>
        <taxon>Mucorineae</taxon>
        <taxon>Mucoraceae</taxon>
        <taxon>Mucor</taxon>
    </lineage>
</organism>
<feature type="region of interest" description="Disordered" evidence="1">
    <location>
        <begin position="1"/>
        <end position="28"/>
    </location>
</feature>
<dbReference type="VEuPathDB" id="FungiDB:HMPREF1544_10132"/>
<proteinExistence type="predicted"/>
<sequence length="365" mass="41257">MARPSSTRQPASKRPRNDDVDNGNSSDEDILDEEEQSQQELQLHVFLSALKSIINVGDIQAILRQQNELMHTQQELMRTQNAILNKVSLMETSLVTVINKVNSLSASATNKDVAPDNADVVDADQEVINNNMVSTWIREGLQANSSAWDFSDCRKGGVYGEHNAHIIADVTQYVLDEITHEISSRGGGADVKRSWALFNKSRIRSKICRKYANDKRSASVVLQDKAMKDKLNRRKSRRVLKMEKRSLFVEENIRVKETLIASHGEGCLRLLLSNELQSDEESDEDNVGADWKVYQPAYRAENPKTKLFFEDIKARLAEMQQAPLAKNAHRRTDDFSRFSAVTLTKSTIGLLNESNLLESDYVFSQ</sequence>
<dbReference type="Proteomes" id="UP000014254">
    <property type="component" value="Unassembled WGS sequence"/>
</dbReference>
<accession>S2J4T5</accession>
<keyword evidence="3" id="KW-1185">Reference proteome</keyword>
<gene>
    <name evidence="2" type="ORF">HMPREF1544_10132</name>
</gene>